<gene>
    <name evidence="4" type="ORF">GCM10010305_00060</name>
</gene>
<dbReference type="AlphaFoldDB" id="A0A918W4H9"/>
<accession>A0A918W4H9</accession>
<dbReference type="InterPro" id="IPR016181">
    <property type="entry name" value="Acyl_CoA_acyltransferase"/>
</dbReference>
<reference evidence="4" key="2">
    <citation type="submission" date="2020-09" db="EMBL/GenBank/DDBJ databases">
        <authorList>
            <person name="Sun Q."/>
            <person name="Ohkuma M."/>
        </authorList>
    </citation>
    <scope>NUCLEOTIDE SEQUENCE</scope>
    <source>
        <strain evidence="4">JCM 4518</strain>
    </source>
</reference>
<evidence type="ECO:0000313" key="4">
    <source>
        <dbReference type="EMBL" id="GHA62855.1"/>
    </source>
</evidence>
<evidence type="ECO:0000313" key="5">
    <source>
        <dbReference type="Proteomes" id="UP000644020"/>
    </source>
</evidence>
<dbReference type="PROSITE" id="PS51186">
    <property type="entry name" value="GNAT"/>
    <property type="match status" value="2"/>
</dbReference>
<dbReference type="EMBL" id="BMUL01000001">
    <property type="protein sequence ID" value="GHA62855.1"/>
    <property type="molecule type" value="Genomic_DNA"/>
</dbReference>
<dbReference type="PANTHER" id="PTHR43877">
    <property type="entry name" value="AMINOALKYLPHOSPHONATE N-ACETYLTRANSFERASE-RELATED-RELATED"/>
    <property type="match status" value="1"/>
</dbReference>
<name>A0A918W4H9_9ACTN</name>
<dbReference type="GO" id="GO:0016747">
    <property type="term" value="F:acyltransferase activity, transferring groups other than amino-acyl groups"/>
    <property type="evidence" value="ECO:0007669"/>
    <property type="project" value="InterPro"/>
</dbReference>
<sequence length="369" mass="40590">MNPAPRTVRAVRPDEWEEARELRLAALLDPVAHLAFLEAHEDAVARPDEVWRERTAAASEAGEGRVRQFVAEAGDGRWVGSVTVLVERPEDEVRFGEPAKVPQTHLVGVYVRPEARGDGTAGALFRAAVAWSWSVPGVRRVRLYVHEENARAAAFYRRFGFVPSGERVPVPGGSGAYEEEYELPPVAGCVVRPVRSGEWEAVRELRLAALRDPVAALAFVESYEEAAARPDAFWRERAEGGSEDRGTWIRQFVAEAADGRWVGTATVLVERPGEGPAPFGEVTEAQTDVVGVYVRPEARGSGLVDALLRTAVEWSWAQEPPVGRVRLFVNEDNGRAEAVYRRSGFVPTGGRADTLGSGEARDLEYELRR</sequence>
<feature type="domain" description="N-acetyltransferase" evidence="3">
    <location>
        <begin position="6"/>
        <end position="184"/>
    </location>
</feature>
<keyword evidence="1" id="KW-0808">Transferase</keyword>
<dbReference type="SUPFAM" id="SSF55729">
    <property type="entry name" value="Acyl-CoA N-acyltransferases (Nat)"/>
    <property type="match status" value="2"/>
</dbReference>
<dbReference type="Proteomes" id="UP000644020">
    <property type="component" value="Unassembled WGS sequence"/>
</dbReference>
<evidence type="ECO:0000256" key="2">
    <source>
        <dbReference type="ARBA" id="ARBA00023315"/>
    </source>
</evidence>
<dbReference type="Pfam" id="PF00583">
    <property type="entry name" value="Acetyltransf_1"/>
    <property type="match status" value="2"/>
</dbReference>
<keyword evidence="2" id="KW-0012">Acyltransferase</keyword>
<protein>
    <recommendedName>
        <fullName evidence="3">N-acetyltransferase domain-containing protein</fullName>
    </recommendedName>
</protein>
<dbReference type="InterPro" id="IPR050832">
    <property type="entry name" value="Bact_Acetyltransf"/>
</dbReference>
<dbReference type="Gene3D" id="3.40.630.30">
    <property type="match status" value="2"/>
</dbReference>
<keyword evidence="5" id="KW-1185">Reference proteome</keyword>
<dbReference type="InterPro" id="IPR000182">
    <property type="entry name" value="GNAT_dom"/>
</dbReference>
<feature type="domain" description="N-acetyltransferase" evidence="3">
    <location>
        <begin position="189"/>
        <end position="369"/>
    </location>
</feature>
<reference evidence="4" key="1">
    <citation type="journal article" date="2014" name="Int. J. Syst. Evol. Microbiol.">
        <title>Complete genome sequence of Corynebacterium casei LMG S-19264T (=DSM 44701T), isolated from a smear-ripened cheese.</title>
        <authorList>
            <consortium name="US DOE Joint Genome Institute (JGI-PGF)"/>
            <person name="Walter F."/>
            <person name="Albersmeier A."/>
            <person name="Kalinowski J."/>
            <person name="Ruckert C."/>
        </authorList>
    </citation>
    <scope>NUCLEOTIDE SEQUENCE</scope>
    <source>
        <strain evidence="4">JCM 4518</strain>
    </source>
</reference>
<proteinExistence type="predicted"/>
<organism evidence="4 5">
    <name type="scientific">Streptomyces termitum</name>
    <dbReference type="NCBI Taxonomy" id="67368"/>
    <lineage>
        <taxon>Bacteria</taxon>
        <taxon>Bacillati</taxon>
        <taxon>Actinomycetota</taxon>
        <taxon>Actinomycetes</taxon>
        <taxon>Kitasatosporales</taxon>
        <taxon>Streptomycetaceae</taxon>
        <taxon>Streptomyces</taxon>
    </lineage>
</organism>
<comment type="caution">
    <text evidence="4">The sequence shown here is derived from an EMBL/GenBank/DDBJ whole genome shotgun (WGS) entry which is preliminary data.</text>
</comment>
<dbReference type="CDD" id="cd04301">
    <property type="entry name" value="NAT_SF"/>
    <property type="match status" value="2"/>
</dbReference>
<evidence type="ECO:0000259" key="3">
    <source>
        <dbReference type="PROSITE" id="PS51186"/>
    </source>
</evidence>
<evidence type="ECO:0000256" key="1">
    <source>
        <dbReference type="ARBA" id="ARBA00022679"/>
    </source>
</evidence>